<keyword evidence="2" id="KW-1185">Reference proteome</keyword>
<gene>
    <name evidence="1" type="ORF">DBT_2251</name>
</gene>
<organism evidence="1 2">
    <name type="scientific">Dissulfuribacter thermophilus</name>
    <dbReference type="NCBI Taxonomy" id="1156395"/>
    <lineage>
        <taxon>Bacteria</taxon>
        <taxon>Pseudomonadati</taxon>
        <taxon>Thermodesulfobacteriota</taxon>
        <taxon>Dissulfuribacteria</taxon>
        <taxon>Dissulfuribacterales</taxon>
        <taxon>Dissulfuribacteraceae</taxon>
        <taxon>Dissulfuribacter</taxon>
    </lineage>
</organism>
<dbReference type="AlphaFoldDB" id="A0A1B9F361"/>
<comment type="caution">
    <text evidence="1">The sequence shown here is derived from an EMBL/GenBank/DDBJ whole genome shotgun (WGS) entry which is preliminary data.</text>
</comment>
<proteinExistence type="predicted"/>
<evidence type="ECO:0000313" key="1">
    <source>
        <dbReference type="EMBL" id="OCC14378.1"/>
    </source>
</evidence>
<protein>
    <submittedName>
        <fullName evidence="1">Uncharacterized protein</fullName>
    </submittedName>
</protein>
<dbReference type="EMBL" id="MAGO01000013">
    <property type="protein sequence ID" value="OCC14378.1"/>
    <property type="molecule type" value="Genomic_DNA"/>
</dbReference>
<accession>A0A1B9F361</accession>
<dbReference type="Proteomes" id="UP000093080">
    <property type="component" value="Unassembled WGS sequence"/>
</dbReference>
<sequence>MFYVLCSFNSKLKTSEMLNTQNFQTLFLPPTQNSKLKTQNFS</sequence>
<evidence type="ECO:0000313" key="2">
    <source>
        <dbReference type="Proteomes" id="UP000093080"/>
    </source>
</evidence>
<name>A0A1B9F361_9BACT</name>
<reference evidence="1 2" key="1">
    <citation type="submission" date="2016-06" db="EMBL/GenBank/DDBJ databases">
        <title>Respiratory ammonification of nitrate coupled to the oxidation of elemental sulfur in deep-sea autotrophic thermophilic bacteria.</title>
        <authorList>
            <person name="Slobodkina G.B."/>
            <person name="Mardanov A.V."/>
            <person name="Ravin N.V."/>
            <person name="Frolova A.A."/>
            <person name="Viryasiv M.B."/>
            <person name="Chernyh N.A."/>
            <person name="Bonch-Osmolovskaya E.A."/>
            <person name="Slobodkin A.I."/>
        </authorList>
    </citation>
    <scope>NUCLEOTIDE SEQUENCE [LARGE SCALE GENOMIC DNA]</scope>
    <source>
        <strain evidence="1 2">S69</strain>
    </source>
</reference>